<dbReference type="PRINTS" id="PR00081">
    <property type="entry name" value="GDHRDH"/>
</dbReference>
<evidence type="ECO:0000313" key="3">
    <source>
        <dbReference type="Proteomes" id="UP000054725"/>
    </source>
</evidence>
<proteinExistence type="inferred from homology"/>
<name>A0A0W0WN15_9GAMM</name>
<dbReference type="STRING" id="45070.Lnau_2199"/>
<dbReference type="EMBL" id="LNYO01000022">
    <property type="protein sequence ID" value="KTD33722.1"/>
    <property type="molecule type" value="Genomic_DNA"/>
</dbReference>
<keyword evidence="3" id="KW-1185">Reference proteome</keyword>
<comment type="caution">
    <text evidence="2">The sequence shown here is derived from an EMBL/GenBank/DDBJ whole genome shotgun (WGS) entry which is preliminary data.</text>
</comment>
<dbReference type="PANTHER" id="PTHR45458">
    <property type="entry name" value="SHORT-CHAIN DEHYDROGENASE/REDUCTASE SDR"/>
    <property type="match status" value="1"/>
</dbReference>
<dbReference type="EC" id="1.1.1.184" evidence="2"/>
<dbReference type="PANTHER" id="PTHR45458:SF1">
    <property type="entry name" value="SHORT CHAIN DEHYDROGENASE"/>
    <property type="match status" value="1"/>
</dbReference>
<dbReference type="InterPro" id="IPR052184">
    <property type="entry name" value="SDR_enzymes"/>
</dbReference>
<dbReference type="GO" id="GO:0004090">
    <property type="term" value="F:carbonyl reductase (NADPH) activity"/>
    <property type="evidence" value="ECO:0007669"/>
    <property type="project" value="UniProtKB-EC"/>
</dbReference>
<sequence>MRTILITGASRGLGLEFARQLSALGENVIATCRHPAGATVLQELAEKRSNLSIITLDVSDEQSIARLVELLGDRPIDWLINNAGITGTQGVTIGNIDRENFLTVMNVNCLGALKVSEALLPHLLKSEDKLIVNVTSQLGTISDSQWGRAYAYRASKAALNCVMRAFAIDVAGLGVNVLLLHPGWVQTELGGPRATLDAPTSVTAMLKVIEAKKTDSHAEVMYSYEGKTIDW</sequence>
<evidence type="ECO:0000313" key="2">
    <source>
        <dbReference type="EMBL" id="KTD33722.1"/>
    </source>
</evidence>
<comment type="similarity">
    <text evidence="1">Belongs to the short-chain dehydrogenases/reductases (SDR) family.</text>
</comment>
<keyword evidence="2" id="KW-0560">Oxidoreductase</keyword>
<dbReference type="PRINTS" id="PR00080">
    <property type="entry name" value="SDRFAMILY"/>
</dbReference>
<organism evidence="2 3">
    <name type="scientific">Legionella nautarum</name>
    <dbReference type="NCBI Taxonomy" id="45070"/>
    <lineage>
        <taxon>Bacteria</taxon>
        <taxon>Pseudomonadati</taxon>
        <taxon>Pseudomonadota</taxon>
        <taxon>Gammaproteobacteria</taxon>
        <taxon>Legionellales</taxon>
        <taxon>Legionellaceae</taxon>
        <taxon>Legionella</taxon>
    </lineage>
</organism>
<dbReference type="SUPFAM" id="SSF51735">
    <property type="entry name" value="NAD(P)-binding Rossmann-fold domains"/>
    <property type="match status" value="1"/>
</dbReference>
<dbReference type="Proteomes" id="UP000054725">
    <property type="component" value="Unassembled WGS sequence"/>
</dbReference>
<dbReference type="PATRIC" id="fig|45070.6.peg.2322"/>
<dbReference type="RefSeq" id="WP_162263196.1">
    <property type="nucleotide sequence ID" value="NZ_CAAAIF010000007.1"/>
</dbReference>
<dbReference type="InterPro" id="IPR036291">
    <property type="entry name" value="NAD(P)-bd_dom_sf"/>
</dbReference>
<evidence type="ECO:0000256" key="1">
    <source>
        <dbReference type="RuleBase" id="RU000363"/>
    </source>
</evidence>
<dbReference type="CDD" id="cd05325">
    <property type="entry name" value="carb_red_sniffer_like_SDR_c"/>
    <property type="match status" value="1"/>
</dbReference>
<dbReference type="InterPro" id="IPR002347">
    <property type="entry name" value="SDR_fam"/>
</dbReference>
<accession>A0A0W0WN15</accession>
<dbReference type="AlphaFoldDB" id="A0A0W0WN15"/>
<dbReference type="Pfam" id="PF00106">
    <property type="entry name" value="adh_short"/>
    <property type="match status" value="1"/>
</dbReference>
<dbReference type="Gene3D" id="3.40.50.720">
    <property type="entry name" value="NAD(P)-binding Rossmann-like Domain"/>
    <property type="match status" value="1"/>
</dbReference>
<protein>
    <submittedName>
        <fullName evidence="2">Oxidoreductase</fullName>
        <ecNumber evidence="2">1.1.1.184</ecNumber>
    </submittedName>
</protein>
<gene>
    <name evidence="2" type="ORF">Lnau_2199</name>
</gene>
<reference evidence="2 3" key="1">
    <citation type="submission" date="2015-11" db="EMBL/GenBank/DDBJ databases">
        <title>Genomic analysis of 38 Legionella species identifies large and diverse effector repertoires.</title>
        <authorList>
            <person name="Burstein D."/>
            <person name="Amaro F."/>
            <person name="Zusman T."/>
            <person name="Lifshitz Z."/>
            <person name="Cohen O."/>
            <person name="Gilbert J.A."/>
            <person name="Pupko T."/>
            <person name="Shuman H.A."/>
            <person name="Segal G."/>
        </authorList>
    </citation>
    <scope>NUCLEOTIDE SEQUENCE [LARGE SCALE GENOMIC DNA]</scope>
    <source>
        <strain evidence="2 3">ATCC 49506</strain>
    </source>
</reference>